<name>A0A4Q7M8T6_9MICO</name>
<gene>
    <name evidence="8" type="ORF">EV187_2912</name>
</gene>
<dbReference type="SMART" id="SM01043">
    <property type="entry name" value="BTAD"/>
    <property type="match status" value="1"/>
</dbReference>
<evidence type="ECO:0000313" key="8">
    <source>
        <dbReference type="EMBL" id="RZS64525.1"/>
    </source>
</evidence>
<dbReference type="CDD" id="cd15831">
    <property type="entry name" value="BTAD"/>
    <property type="match status" value="1"/>
</dbReference>
<dbReference type="SMART" id="SM00320">
    <property type="entry name" value="WD40"/>
    <property type="match status" value="2"/>
</dbReference>
<dbReference type="InterPro" id="IPR011990">
    <property type="entry name" value="TPR-like_helical_dom_sf"/>
</dbReference>
<dbReference type="GO" id="GO:0000160">
    <property type="term" value="P:phosphorelay signal transduction system"/>
    <property type="evidence" value="ECO:0007669"/>
    <property type="project" value="InterPro"/>
</dbReference>
<reference evidence="8 9" key="1">
    <citation type="submission" date="2019-02" db="EMBL/GenBank/DDBJ databases">
        <title>Genomic Encyclopedia of Type Strains, Phase IV (KMG-IV): sequencing the most valuable type-strain genomes for metagenomic binning, comparative biology and taxonomic classification.</title>
        <authorList>
            <person name="Goeker M."/>
        </authorList>
    </citation>
    <scope>NUCLEOTIDE SEQUENCE [LARGE SCALE GENOMIC DNA]</scope>
    <source>
        <strain evidence="8 9">DSM 43045</strain>
    </source>
</reference>
<dbReference type="GO" id="GO:0005829">
    <property type="term" value="C:cytosol"/>
    <property type="evidence" value="ECO:0007669"/>
    <property type="project" value="UniProtKB-ARBA"/>
</dbReference>
<accession>A0A4Q7M8T6</accession>
<comment type="similarity">
    <text evidence="1">Belongs to the AfsR/DnrI/RedD regulatory family.</text>
</comment>
<comment type="caution">
    <text evidence="8">The sequence shown here is derived from an EMBL/GenBank/DDBJ whole genome shotgun (WGS) entry which is preliminary data.</text>
</comment>
<dbReference type="SUPFAM" id="SSF52540">
    <property type="entry name" value="P-loop containing nucleoside triphosphate hydrolases"/>
    <property type="match status" value="1"/>
</dbReference>
<dbReference type="EMBL" id="SGWY01000003">
    <property type="protein sequence ID" value="RZS64525.1"/>
    <property type="molecule type" value="Genomic_DNA"/>
</dbReference>
<dbReference type="Pfam" id="PF03704">
    <property type="entry name" value="BTAD"/>
    <property type="match status" value="1"/>
</dbReference>
<protein>
    <submittedName>
        <fullName evidence="8">DNA-binding SARP family transcriptional activator</fullName>
    </submittedName>
</protein>
<dbReference type="Gene3D" id="1.10.10.10">
    <property type="entry name" value="Winged helix-like DNA-binding domain superfamily/Winged helix DNA-binding domain"/>
    <property type="match status" value="1"/>
</dbReference>
<dbReference type="Pfam" id="PF00486">
    <property type="entry name" value="Trans_reg_C"/>
    <property type="match status" value="1"/>
</dbReference>
<evidence type="ECO:0000313" key="9">
    <source>
        <dbReference type="Proteomes" id="UP000293289"/>
    </source>
</evidence>
<dbReference type="InterPro" id="IPR001867">
    <property type="entry name" value="OmpR/PhoB-type_DNA-bd"/>
</dbReference>
<evidence type="ECO:0000256" key="1">
    <source>
        <dbReference type="ARBA" id="ARBA00005820"/>
    </source>
</evidence>
<organism evidence="8 9">
    <name type="scientific">Agromyces ramosus</name>
    <dbReference type="NCBI Taxonomy" id="33879"/>
    <lineage>
        <taxon>Bacteria</taxon>
        <taxon>Bacillati</taxon>
        <taxon>Actinomycetota</taxon>
        <taxon>Actinomycetes</taxon>
        <taxon>Micrococcales</taxon>
        <taxon>Microbacteriaceae</taxon>
        <taxon>Agromyces</taxon>
    </lineage>
</organism>
<keyword evidence="4" id="KW-0804">Transcription</keyword>
<dbReference type="InterPro" id="IPR016032">
    <property type="entry name" value="Sig_transdc_resp-reg_C-effctor"/>
</dbReference>
<dbReference type="SUPFAM" id="SSF46894">
    <property type="entry name" value="C-terminal effector domain of the bipartite response regulators"/>
    <property type="match status" value="1"/>
</dbReference>
<dbReference type="SMART" id="SM00862">
    <property type="entry name" value="Trans_reg_C"/>
    <property type="match status" value="1"/>
</dbReference>
<dbReference type="InterPro" id="IPR049052">
    <property type="entry name" value="nSTAND1"/>
</dbReference>
<feature type="repeat" description="WD" evidence="5">
    <location>
        <begin position="1288"/>
        <end position="1329"/>
    </location>
</feature>
<keyword evidence="9" id="KW-1185">Reference proteome</keyword>
<dbReference type="InterPro" id="IPR011044">
    <property type="entry name" value="Quino_amine_DH_bsu"/>
</dbReference>
<dbReference type="PANTHER" id="PTHR35807:SF1">
    <property type="entry name" value="TRANSCRIPTIONAL REGULATOR REDD"/>
    <property type="match status" value="1"/>
</dbReference>
<dbReference type="PANTHER" id="PTHR35807">
    <property type="entry name" value="TRANSCRIPTIONAL REGULATOR REDD-RELATED"/>
    <property type="match status" value="1"/>
</dbReference>
<dbReference type="OrthoDB" id="134501at2"/>
<evidence type="ECO:0000256" key="3">
    <source>
        <dbReference type="ARBA" id="ARBA00023125"/>
    </source>
</evidence>
<dbReference type="GO" id="GO:0006355">
    <property type="term" value="P:regulation of DNA-templated transcription"/>
    <property type="evidence" value="ECO:0007669"/>
    <property type="project" value="InterPro"/>
</dbReference>
<dbReference type="InterPro" id="IPR005158">
    <property type="entry name" value="BTAD"/>
</dbReference>
<evidence type="ECO:0000256" key="2">
    <source>
        <dbReference type="ARBA" id="ARBA00023015"/>
    </source>
</evidence>
<dbReference type="RefSeq" id="WP_130353744.1">
    <property type="nucleotide sequence ID" value="NZ_SGWY01000003.1"/>
</dbReference>
<dbReference type="InterPro" id="IPR036388">
    <property type="entry name" value="WH-like_DNA-bd_sf"/>
</dbReference>
<feature type="domain" description="OmpR/PhoB-type" evidence="7">
    <location>
        <begin position="1"/>
        <end position="86"/>
    </location>
</feature>
<evidence type="ECO:0000259" key="7">
    <source>
        <dbReference type="PROSITE" id="PS51755"/>
    </source>
</evidence>
<dbReference type="InterPro" id="IPR015943">
    <property type="entry name" value="WD40/YVTN_repeat-like_dom_sf"/>
</dbReference>
<evidence type="ECO:0000256" key="4">
    <source>
        <dbReference type="ARBA" id="ARBA00023163"/>
    </source>
</evidence>
<dbReference type="Gene3D" id="1.25.40.10">
    <property type="entry name" value="Tetratricopeptide repeat domain"/>
    <property type="match status" value="1"/>
</dbReference>
<keyword evidence="3 6" id="KW-0238">DNA-binding</keyword>
<feature type="DNA-binding region" description="OmpR/PhoB-type" evidence="6">
    <location>
        <begin position="1"/>
        <end position="86"/>
    </location>
</feature>
<keyword evidence="5" id="KW-0853">WD repeat</keyword>
<dbReference type="InterPro" id="IPR027417">
    <property type="entry name" value="P-loop_NTPase"/>
</dbReference>
<dbReference type="SUPFAM" id="SSF50969">
    <property type="entry name" value="YVTN repeat-like/Quinoprotein amine dehydrogenase"/>
    <property type="match status" value="1"/>
</dbReference>
<evidence type="ECO:0000256" key="5">
    <source>
        <dbReference type="PROSITE-ProRule" id="PRU00221"/>
    </source>
</evidence>
<keyword evidence="2" id="KW-0805">Transcription regulation</keyword>
<dbReference type="PROSITE" id="PS50082">
    <property type="entry name" value="WD_REPEATS_2"/>
    <property type="match status" value="1"/>
</dbReference>
<dbReference type="Pfam" id="PF20703">
    <property type="entry name" value="nSTAND1"/>
    <property type="match status" value="1"/>
</dbReference>
<dbReference type="PROSITE" id="PS51755">
    <property type="entry name" value="OMPR_PHOB"/>
    <property type="match status" value="1"/>
</dbReference>
<dbReference type="InterPro" id="IPR001680">
    <property type="entry name" value="WD40_rpt"/>
</dbReference>
<evidence type="ECO:0000256" key="6">
    <source>
        <dbReference type="PROSITE-ProRule" id="PRU01091"/>
    </source>
</evidence>
<dbReference type="GO" id="GO:0003677">
    <property type="term" value="F:DNA binding"/>
    <property type="evidence" value="ECO:0007669"/>
    <property type="project" value="UniProtKB-UniRule"/>
</dbReference>
<proteinExistence type="inferred from homology"/>
<sequence>MSIRVLGPVEVDGGQALRPRDRNVLAALVVRGGRTVYPADLAEAAWGENPPTTWSKQVQICIVRLRKALSHDAIQTSRDGGYLLAMDRVTVDADRLEELIARGREFLATGEADRAATALARALALVRGEPYRAIEHWPPAATEAERLIEVIRSAEDDLLDAHLALGQHREAVGEAGALVAQDPLRERRWAGLALAQYRCGRQADALESIHRARMLLREQLGIDPGPDLLGLEQRILHQDASLDDIAEPRPVSTSCPYKGLAPLGVGDQLFGRDADVAELLERSGATGLLVIAGPSGSGKSSLVRAGLVPALERRGRRCRVTVPGPTGAIEVPDGSDASTVLIIDQFEHALLGDRPPDTVRSDLSALAQHAASRALMIIVVRADQLAALGIEPAIGRLAEENLHFVTAPIGPALREAIERPAIEAGLRVEPGLVDLVMRDTEDEPGALPMMSHALAETWQRRDGNVLTVEAYRASGGIRGAVARTADRVYESLAEPQRRAVRSVLLRLVVPSVDGLPMRSRVASGALQKNPEWDEVVSRLIAARLVTAEDGALEISHEALARAWPRLRSWLDEDAAGLRLLRHLSAAAEGWESLGRPDSELYRGARLQAAEEYREAGSPDLTAAERDFLDASMARSASEQDAMREQARREARQNRRLRILLAASAALLLVTVGAVVVAQRQGADARDQAEQATIEAIVNRSLALRSTDRDIAALLAVEAHRRWPDDPRVTGALLGTFTTDVGIVGNDYLDDARSLRGAMLPGGSLALVARDGTRPAIVDVATGRVVAAIEMPEGHGPVHGSGVSVSADGSRAAVLVAVPQAECGDDGGITEGGTCGAFVVYDLESGEALVGPIVTPDGPGGVAISPDGTSVGVVGGGSGVVMLYDVEEQRLVGVVPGLPVPSAGPGWAATSAVTFGQDGRLYAGSAAGPIRAFRADTGELDATLDVPTGHSNRHLAIGSDGVLVAAGTAGLVALDSTSGTPRWTVGLGGVNPDPCPWFAASVATERLYCGSHYGEIEERDRLTGQRTGRILDTQLGDVGDLAVTPDGSELVVFGAETPAITRWRLDGSGPVTTRIADGYAAMDRFGYEDDTLLVARRPAEATIDDDFTDYALWDVDEDRMLDDIPQDLQNQLQGIGWVGRGLLSGMDTSAGLLRWYDTDGRSLVDGPRIGGECDHIWPSADGSRAYCGGANGQVQAIDAVSRTLVGPTMQVDGHVWSVSATRGGERVVVSSATESGSRTVVFDAAGRVLAGPAPGAFLTSVSLDGTLMGTSGGAITRYDLDTLEPLGELAGASGEVNTLQFSDDGALLLATSNDQTASLYDVATGTRLGDPISTSAPFIYPAFMQPDGTALVVTDANGIVRWDLEPDHLATAACHVAGRDLSPTEWSTYLADLGEYRETCGDAVHAR</sequence>
<dbReference type="InterPro" id="IPR011047">
    <property type="entry name" value="Quinoprotein_ADH-like_sf"/>
</dbReference>
<dbReference type="SUPFAM" id="SSF50998">
    <property type="entry name" value="Quinoprotein alcohol dehydrogenase-like"/>
    <property type="match status" value="1"/>
</dbReference>
<dbReference type="Proteomes" id="UP000293289">
    <property type="component" value="Unassembled WGS sequence"/>
</dbReference>
<dbReference type="Gene3D" id="2.130.10.10">
    <property type="entry name" value="YVTN repeat-like/Quinoprotein amine dehydrogenase"/>
    <property type="match status" value="2"/>
</dbReference>
<dbReference type="SUPFAM" id="SSF48452">
    <property type="entry name" value="TPR-like"/>
    <property type="match status" value="1"/>
</dbReference>
<dbReference type="Pfam" id="PF00400">
    <property type="entry name" value="WD40"/>
    <property type="match status" value="1"/>
</dbReference>
<dbReference type="InterPro" id="IPR051677">
    <property type="entry name" value="AfsR-DnrI-RedD_regulator"/>
</dbReference>